<reference evidence="1 2" key="1">
    <citation type="journal article" date="2018" name="Front. Plant Sci.">
        <title>Red Clover (Trifolium pratense) and Zigzag Clover (T. medium) - A Picture of Genomic Similarities and Differences.</title>
        <authorList>
            <person name="Dluhosova J."/>
            <person name="Istvanek J."/>
            <person name="Nedelnik J."/>
            <person name="Repkova J."/>
        </authorList>
    </citation>
    <scope>NUCLEOTIDE SEQUENCE [LARGE SCALE GENOMIC DNA]</scope>
    <source>
        <strain evidence="2">cv. 10/8</strain>
        <tissue evidence="1">Leaf</tissue>
    </source>
</reference>
<evidence type="ECO:0000313" key="2">
    <source>
        <dbReference type="Proteomes" id="UP000265520"/>
    </source>
</evidence>
<comment type="caution">
    <text evidence="1">The sequence shown here is derived from an EMBL/GenBank/DDBJ whole genome shotgun (WGS) entry which is preliminary data.</text>
</comment>
<evidence type="ECO:0000313" key="1">
    <source>
        <dbReference type="EMBL" id="MCI44132.1"/>
    </source>
</evidence>
<feature type="non-terminal residue" evidence="1">
    <location>
        <position position="85"/>
    </location>
</feature>
<organism evidence="1 2">
    <name type="scientific">Trifolium medium</name>
    <dbReference type="NCBI Taxonomy" id="97028"/>
    <lineage>
        <taxon>Eukaryota</taxon>
        <taxon>Viridiplantae</taxon>
        <taxon>Streptophyta</taxon>
        <taxon>Embryophyta</taxon>
        <taxon>Tracheophyta</taxon>
        <taxon>Spermatophyta</taxon>
        <taxon>Magnoliopsida</taxon>
        <taxon>eudicotyledons</taxon>
        <taxon>Gunneridae</taxon>
        <taxon>Pentapetalae</taxon>
        <taxon>rosids</taxon>
        <taxon>fabids</taxon>
        <taxon>Fabales</taxon>
        <taxon>Fabaceae</taxon>
        <taxon>Papilionoideae</taxon>
        <taxon>50 kb inversion clade</taxon>
        <taxon>NPAAA clade</taxon>
        <taxon>Hologalegina</taxon>
        <taxon>IRL clade</taxon>
        <taxon>Trifolieae</taxon>
        <taxon>Trifolium</taxon>
    </lineage>
</organism>
<dbReference type="EMBL" id="LXQA010326514">
    <property type="protein sequence ID" value="MCI44132.1"/>
    <property type="molecule type" value="Genomic_DNA"/>
</dbReference>
<sequence length="85" mass="9105">MHDLYISKDPFGTGNVESDVDASIKETTVSNVEPSVKVSEQSGKSEVEKVIAETLVSQNPKSVKTLETSRSVEKVVDVPISPSDA</sequence>
<proteinExistence type="predicted"/>
<name>A0A392S6T2_9FABA</name>
<accession>A0A392S6T2</accession>
<protein>
    <submittedName>
        <fullName evidence="1">Uncharacterized protein</fullName>
    </submittedName>
</protein>
<keyword evidence="2" id="KW-1185">Reference proteome</keyword>
<dbReference type="AlphaFoldDB" id="A0A392S6T2"/>
<dbReference type="Proteomes" id="UP000265520">
    <property type="component" value="Unassembled WGS sequence"/>
</dbReference>